<evidence type="ECO:0000259" key="1">
    <source>
        <dbReference type="PROSITE" id="PS51087"/>
    </source>
</evidence>
<dbReference type="Proteomes" id="UP000075714">
    <property type="component" value="Unassembled WGS sequence"/>
</dbReference>
<evidence type="ECO:0000313" key="3">
    <source>
        <dbReference type="Proteomes" id="UP000075714"/>
    </source>
</evidence>
<dbReference type="STRING" id="33097.A0A150GW85"/>
<accession>A0A150GW85</accession>
<dbReference type="Gene3D" id="2.60.40.1470">
    <property type="entry name" value="ApaG domain"/>
    <property type="match status" value="1"/>
</dbReference>
<comment type="caution">
    <text evidence="2">The sequence shown here is derived from an EMBL/GenBank/DDBJ whole genome shotgun (WGS) entry which is preliminary data.</text>
</comment>
<dbReference type="PROSITE" id="PS51087">
    <property type="entry name" value="APAG"/>
    <property type="match status" value="1"/>
</dbReference>
<feature type="domain" description="ApaG" evidence="1">
    <location>
        <begin position="68"/>
        <end position="203"/>
    </location>
</feature>
<organism evidence="2 3">
    <name type="scientific">Gonium pectorale</name>
    <name type="common">Green alga</name>
    <dbReference type="NCBI Taxonomy" id="33097"/>
    <lineage>
        <taxon>Eukaryota</taxon>
        <taxon>Viridiplantae</taxon>
        <taxon>Chlorophyta</taxon>
        <taxon>core chlorophytes</taxon>
        <taxon>Chlorophyceae</taxon>
        <taxon>CS clade</taxon>
        <taxon>Chlamydomonadales</taxon>
        <taxon>Volvocaceae</taxon>
        <taxon>Gonium</taxon>
    </lineage>
</organism>
<proteinExistence type="predicted"/>
<evidence type="ECO:0000313" key="2">
    <source>
        <dbReference type="EMBL" id="KXZ54156.1"/>
    </source>
</evidence>
<protein>
    <recommendedName>
        <fullName evidence="1">ApaG domain-containing protein</fullName>
    </recommendedName>
</protein>
<dbReference type="AlphaFoldDB" id="A0A150GW85"/>
<dbReference type="InterPro" id="IPR007474">
    <property type="entry name" value="ApaG_domain"/>
</dbReference>
<dbReference type="PANTHER" id="PTHR47191">
    <property type="entry name" value="OS05G0170800 PROTEIN"/>
    <property type="match status" value="1"/>
</dbReference>
<gene>
    <name evidence="2" type="ORF">GPECTOR_5g254</name>
</gene>
<sequence>MAQLLGPGLRFFPGAETLNAEGLRRVLRANFKSHKNESDVEAPRLLGEALSALRVLLDQLYMHRCSSSCTTDGVRIDATSKFSTAATALNGRTQNLFSYRIRVTNQRQEPIQVLGREWTIQNDRGNVVVQLPHVPGNAIVGQKPIIPPGHAFEYISGTDLDTSAGRQEGKLEIGVLEGNPLKVSRVFMGTVAPFLHMRPDVYRR</sequence>
<dbReference type="EMBL" id="LSYV01000006">
    <property type="protein sequence ID" value="KXZ54156.1"/>
    <property type="molecule type" value="Genomic_DNA"/>
</dbReference>
<name>A0A150GW85_GONPE</name>
<dbReference type="SUPFAM" id="SSF110069">
    <property type="entry name" value="ApaG-like"/>
    <property type="match status" value="1"/>
</dbReference>
<reference evidence="3" key="1">
    <citation type="journal article" date="2016" name="Nat. Commun.">
        <title>The Gonium pectorale genome demonstrates co-option of cell cycle regulation during the evolution of multicellularity.</title>
        <authorList>
            <person name="Hanschen E.R."/>
            <person name="Marriage T.N."/>
            <person name="Ferris P.J."/>
            <person name="Hamaji T."/>
            <person name="Toyoda A."/>
            <person name="Fujiyama A."/>
            <person name="Neme R."/>
            <person name="Noguchi H."/>
            <person name="Minakuchi Y."/>
            <person name="Suzuki M."/>
            <person name="Kawai-Toyooka H."/>
            <person name="Smith D.R."/>
            <person name="Sparks H."/>
            <person name="Anderson J."/>
            <person name="Bakaric R."/>
            <person name="Luria V."/>
            <person name="Karger A."/>
            <person name="Kirschner M.W."/>
            <person name="Durand P.M."/>
            <person name="Michod R.E."/>
            <person name="Nozaki H."/>
            <person name="Olson B.J."/>
        </authorList>
    </citation>
    <scope>NUCLEOTIDE SEQUENCE [LARGE SCALE GENOMIC DNA]</scope>
    <source>
        <strain evidence="3">NIES-2863</strain>
    </source>
</reference>
<dbReference type="Pfam" id="PF04379">
    <property type="entry name" value="DUF525"/>
    <property type="match status" value="1"/>
</dbReference>
<dbReference type="OrthoDB" id="2305498at2759"/>
<keyword evidence="3" id="KW-1185">Reference proteome</keyword>
<dbReference type="InterPro" id="IPR036767">
    <property type="entry name" value="ApaG_sf"/>
</dbReference>
<dbReference type="InterPro" id="IPR050718">
    <property type="entry name" value="ApaG-like"/>
</dbReference>
<dbReference type="PANTHER" id="PTHR47191:SF2">
    <property type="entry name" value="OS05G0170800 PROTEIN"/>
    <property type="match status" value="1"/>
</dbReference>